<gene>
    <name evidence="2" type="ORF">GSOID_T00020299001</name>
</gene>
<accession>E4YW80</accession>
<sequence>MLTTKVKFKSQGRRGVPSFISAGRYSVEAPKRHAPPTRKNEPVVSQHRNSNSHRESVSREFNRN</sequence>
<feature type="region of interest" description="Disordered" evidence="1">
    <location>
        <begin position="1"/>
        <end position="64"/>
    </location>
</feature>
<name>E4YW80_OIKDI</name>
<evidence type="ECO:0000313" key="2">
    <source>
        <dbReference type="EMBL" id="CBY39715.1"/>
    </source>
</evidence>
<dbReference type="AlphaFoldDB" id="E4YW80"/>
<feature type="compositionally biased region" description="Basic and acidic residues" evidence="1">
    <location>
        <begin position="52"/>
        <end position="64"/>
    </location>
</feature>
<dbReference type="Proteomes" id="UP000011014">
    <property type="component" value="Unassembled WGS sequence"/>
</dbReference>
<organism evidence="2">
    <name type="scientific">Oikopleura dioica</name>
    <name type="common">Tunicate</name>
    <dbReference type="NCBI Taxonomy" id="34765"/>
    <lineage>
        <taxon>Eukaryota</taxon>
        <taxon>Metazoa</taxon>
        <taxon>Chordata</taxon>
        <taxon>Tunicata</taxon>
        <taxon>Appendicularia</taxon>
        <taxon>Copelata</taxon>
        <taxon>Oikopleuridae</taxon>
        <taxon>Oikopleura</taxon>
    </lineage>
</organism>
<dbReference type="EMBL" id="FN655625">
    <property type="protein sequence ID" value="CBY39715.1"/>
    <property type="molecule type" value="Genomic_DNA"/>
</dbReference>
<proteinExistence type="predicted"/>
<reference evidence="2" key="1">
    <citation type="journal article" date="2010" name="Science">
        <title>Plasticity of animal genome architecture unmasked by rapid evolution of a pelagic tunicate.</title>
        <authorList>
            <person name="Denoeud F."/>
            <person name="Henriet S."/>
            <person name="Mungpakdee S."/>
            <person name="Aury J.M."/>
            <person name="Da Silva C."/>
            <person name="Brinkmann H."/>
            <person name="Mikhaleva J."/>
            <person name="Olsen L.C."/>
            <person name="Jubin C."/>
            <person name="Canestro C."/>
            <person name="Bouquet J.M."/>
            <person name="Danks G."/>
            <person name="Poulain J."/>
            <person name="Campsteijn C."/>
            <person name="Adamski M."/>
            <person name="Cross I."/>
            <person name="Yadetie F."/>
            <person name="Muffato M."/>
            <person name="Louis A."/>
            <person name="Butcher S."/>
            <person name="Tsagkogeorga G."/>
            <person name="Konrad A."/>
            <person name="Singh S."/>
            <person name="Jensen M.F."/>
            <person name="Cong E.H."/>
            <person name="Eikeseth-Otteraa H."/>
            <person name="Noel B."/>
            <person name="Anthouard V."/>
            <person name="Porcel B.M."/>
            <person name="Kachouri-Lafond R."/>
            <person name="Nishino A."/>
            <person name="Ugolini M."/>
            <person name="Chourrout P."/>
            <person name="Nishida H."/>
            <person name="Aasland R."/>
            <person name="Huzurbazar S."/>
            <person name="Westhof E."/>
            <person name="Delsuc F."/>
            <person name="Lehrach H."/>
            <person name="Reinhardt R."/>
            <person name="Weissenbach J."/>
            <person name="Roy S.W."/>
            <person name="Artiguenave F."/>
            <person name="Postlethwait J.H."/>
            <person name="Manak J.R."/>
            <person name="Thompson E.M."/>
            <person name="Jaillon O."/>
            <person name="Du Pasquier L."/>
            <person name="Boudinot P."/>
            <person name="Liberles D.A."/>
            <person name="Volff J.N."/>
            <person name="Philippe H."/>
            <person name="Lenhard B."/>
            <person name="Roest Crollius H."/>
            <person name="Wincker P."/>
            <person name="Chourrout D."/>
        </authorList>
    </citation>
    <scope>NUCLEOTIDE SEQUENCE [LARGE SCALE GENOMIC DNA]</scope>
</reference>
<protein>
    <submittedName>
        <fullName evidence="2">Uncharacterized protein</fullName>
    </submittedName>
</protein>
<feature type="compositionally biased region" description="Basic residues" evidence="1">
    <location>
        <begin position="1"/>
        <end position="12"/>
    </location>
</feature>
<evidence type="ECO:0000256" key="1">
    <source>
        <dbReference type="SAM" id="MobiDB-lite"/>
    </source>
</evidence>